<dbReference type="SUPFAM" id="SSF53474">
    <property type="entry name" value="alpha/beta-Hydrolases"/>
    <property type="match status" value="1"/>
</dbReference>
<gene>
    <name evidence="3" type="ORF">M409DRAFT_30345</name>
</gene>
<dbReference type="GeneID" id="54563152"/>
<name>A0A6A6C0H7_ZASCE</name>
<dbReference type="InterPro" id="IPR029058">
    <property type="entry name" value="AB_hydrolase_fold"/>
</dbReference>
<proteinExistence type="predicted"/>
<accession>A0A6A6C0H7</accession>
<evidence type="ECO:0000313" key="4">
    <source>
        <dbReference type="Proteomes" id="UP000799537"/>
    </source>
</evidence>
<dbReference type="RefSeq" id="XP_033660095.1">
    <property type="nucleotide sequence ID" value="XM_033809880.1"/>
</dbReference>
<keyword evidence="4" id="KW-1185">Reference proteome</keyword>
<evidence type="ECO:0000256" key="1">
    <source>
        <dbReference type="SAM" id="MobiDB-lite"/>
    </source>
</evidence>
<feature type="compositionally biased region" description="Basic and acidic residues" evidence="1">
    <location>
        <begin position="273"/>
        <end position="284"/>
    </location>
</feature>
<dbReference type="Proteomes" id="UP000799537">
    <property type="component" value="Unassembled WGS sequence"/>
</dbReference>
<dbReference type="Pfam" id="PF00561">
    <property type="entry name" value="Abhydrolase_1"/>
    <property type="match status" value="1"/>
</dbReference>
<dbReference type="Gene3D" id="3.40.50.1820">
    <property type="entry name" value="alpha/beta hydrolase"/>
    <property type="match status" value="1"/>
</dbReference>
<dbReference type="AlphaFoldDB" id="A0A6A6C0H7"/>
<evidence type="ECO:0000313" key="3">
    <source>
        <dbReference type="EMBL" id="KAF2159206.1"/>
    </source>
</evidence>
<dbReference type="PANTHER" id="PTHR43433">
    <property type="entry name" value="HYDROLASE, ALPHA/BETA FOLD FAMILY PROTEIN"/>
    <property type="match status" value="1"/>
</dbReference>
<dbReference type="EMBL" id="ML993641">
    <property type="protein sequence ID" value="KAF2159206.1"/>
    <property type="molecule type" value="Genomic_DNA"/>
</dbReference>
<dbReference type="GO" id="GO:0004806">
    <property type="term" value="F:triacylglycerol lipase activity"/>
    <property type="evidence" value="ECO:0007669"/>
    <property type="project" value="TreeGrafter"/>
</dbReference>
<dbReference type="GO" id="GO:0046503">
    <property type="term" value="P:glycerolipid catabolic process"/>
    <property type="evidence" value="ECO:0007669"/>
    <property type="project" value="TreeGrafter"/>
</dbReference>
<feature type="region of interest" description="Disordered" evidence="1">
    <location>
        <begin position="273"/>
        <end position="298"/>
    </location>
</feature>
<protein>
    <recommendedName>
        <fullName evidence="2">AB hydrolase-1 domain-containing protein</fullName>
    </recommendedName>
</protein>
<dbReference type="InterPro" id="IPR050471">
    <property type="entry name" value="AB_hydrolase"/>
</dbReference>
<sequence length="298" mass="33495">MPELEVPGATLHYQVVGQGPLLLTISGANGSYEVWQPLSHHLKDHFTVISYDRRGFSRSTLQGAQDYEHRLDRDADDAAALIKHLSPNTPATVLGTSSGAIVSFNLLLRHPDLIETLIPHEPPAVTLNPDFAELKPKFQDIYNTYRRWGIPPAMQAFADFAMLSEGEKAEFAKSRAGLHVFSDMMYWFEREFLYPFTEFKPADFEPYITELVPVNSEVTNKEAFYFRANESLTRALGLELLIFPGGHIGYATHAEAFAKELLDMLKERKATEGGGCIEKHETGQDKGLQQSRGEEIHK</sequence>
<reference evidence="3" key="1">
    <citation type="journal article" date="2020" name="Stud. Mycol.">
        <title>101 Dothideomycetes genomes: a test case for predicting lifestyles and emergence of pathogens.</title>
        <authorList>
            <person name="Haridas S."/>
            <person name="Albert R."/>
            <person name="Binder M."/>
            <person name="Bloem J."/>
            <person name="Labutti K."/>
            <person name="Salamov A."/>
            <person name="Andreopoulos B."/>
            <person name="Baker S."/>
            <person name="Barry K."/>
            <person name="Bills G."/>
            <person name="Bluhm B."/>
            <person name="Cannon C."/>
            <person name="Castanera R."/>
            <person name="Culley D."/>
            <person name="Daum C."/>
            <person name="Ezra D."/>
            <person name="Gonzalez J."/>
            <person name="Henrissat B."/>
            <person name="Kuo A."/>
            <person name="Liang C."/>
            <person name="Lipzen A."/>
            <person name="Lutzoni F."/>
            <person name="Magnuson J."/>
            <person name="Mondo S."/>
            <person name="Nolan M."/>
            <person name="Ohm R."/>
            <person name="Pangilinan J."/>
            <person name="Park H.-J."/>
            <person name="Ramirez L."/>
            <person name="Alfaro M."/>
            <person name="Sun H."/>
            <person name="Tritt A."/>
            <person name="Yoshinaga Y."/>
            <person name="Zwiers L.-H."/>
            <person name="Turgeon B."/>
            <person name="Goodwin S."/>
            <person name="Spatafora J."/>
            <person name="Crous P."/>
            <person name="Grigoriev I."/>
        </authorList>
    </citation>
    <scope>NUCLEOTIDE SEQUENCE</scope>
    <source>
        <strain evidence="3">ATCC 36951</strain>
    </source>
</reference>
<dbReference type="PANTHER" id="PTHR43433:SF5">
    <property type="entry name" value="AB HYDROLASE-1 DOMAIN-CONTAINING PROTEIN"/>
    <property type="match status" value="1"/>
</dbReference>
<dbReference type="InterPro" id="IPR000073">
    <property type="entry name" value="AB_hydrolase_1"/>
</dbReference>
<dbReference type="OrthoDB" id="408373at2759"/>
<organism evidence="3 4">
    <name type="scientific">Zasmidium cellare ATCC 36951</name>
    <dbReference type="NCBI Taxonomy" id="1080233"/>
    <lineage>
        <taxon>Eukaryota</taxon>
        <taxon>Fungi</taxon>
        <taxon>Dikarya</taxon>
        <taxon>Ascomycota</taxon>
        <taxon>Pezizomycotina</taxon>
        <taxon>Dothideomycetes</taxon>
        <taxon>Dothideomycetidae</taxon>
        <taxon>Mycosphaerellales</taxon>
        <taxon>Mycosphaerellaceae</taxon>
        <taxon>Zasmidium</taxon>
    </lineage>
</organism>
<evidence type="ECO:0000259" key="2">
    <source>
        <dbReference type="Pfam" id="PF00561"/>
    </source>
</evidence>
<feature type="domain" description="AB hydrolase-1" evidence="2">
    <location>
        <begin position="20"/>
        <end position="161"/>
    </location>
</feature>